<sequence>MTTLSVIGILYFCIGNCLLVGKKTKLDKMYIKKGAIKKATVLIGLVTLVSILFSFIDAGTLNIMSLSRMELKNATFFRLIATYGFYTTSIMYFLVFFTVKARRRTNVLKWLLIFIILETLIFMLFRTRSMLVVHSASVMIGYYYSGLYGYNKYNSRVSPKFITMAMGVGLFLVAITSRFLRGFLQPNQNITNFDFDLKAFLEASIQSGDIGYSTTVLDVINYVPATQDLLGGQSYYRLLFIAVPRSIWENKPLNTQQVVANWLAPEIPGMSIPPGIIGDAYINFGVSGILILLIIGVFFSSLDRKLSIKNFMVWAVSATWIFHLVRGGFTNPLIIFLMLFVVSTFINYRIFNKNMIRMDFWEPEFKDAAGYK</sequence>
<feature type="transmembrane region" description="Helical" evidence="1">
    <location>
        <begin position="280"/>
        <end position="299"/>
    </location>
</feature>
<keyword evidence="1" id="KW-0472">Membrane</keyword>
<feature type="transmembrane region" description="Helical" evidence="1">
    <location>
        <begin position="6"/>
        <end position="21"/>
    </location>
</feature>
<protein>
    <submittedName>
        <fullName evidence="2">Oligosaccharide repeat unit polymerase</fullName>
    </submittedName>
</protein>
<keyword evidence="1" id="KW-0812">Transmembrane</keyword>
<feature type="transmembrane region" description="Helical" evidence="1">
    <location>
        <begin position="107"/>
        <end position="125"/>
    </location>
</feature>
<keyword evidence="1" id="KW-1133">Transmembrane helix</keyword>
<evidence type="ECO:0000313" key="3">
    <source>
        <dbReference type="Proteomes" id="UP000571017"/>
    </source>
</evidence>
<feature type="transmembrane region" description="Helical" evidence="1">
    <location>
        <begin position="41"/>
        <end position="64"/>
    </location>
</feature>
<name>A0A838CUT2_9BACI</name>
<feature type="transmembrane region" description="Helical" evidence="1">
    <location>
        <begin position="76"/>
        <end position="95"/>
    </location>
</feature>
<dbReference type="EMBL" id="JACEFG010000002">
    <property type="protein sequence ID" value="MBA2175366.1"/>
    <property type="molecule type" value="Genomic_DNA"/>
</dbReference>
<feature type="transmembrane region" description="Helical" evidence="1">
    <location>
        <begin position="131"/>
        <end position="149"/>
    </location>
</feature>
<dbReference type="AlphaFoldDB" id="A0A838CUT2"/>
<feature type="transmembrane region" description="Helical" evidence="1">
    <location>
        <begin position="311"/>
        <end position="327"/>
    </location>
</feature>
<accession>A0A838CUT2</accession>
<organism evidence="2 3">
    <name type="scientific">Halobacillus locisalis</name>
    <dbReference type="NCBI Taxonomy" id="220753"/>
    <lineage>
        <taxon>Bacteria</taxon>
        <taxon>Bacillati</taxon>
        <taxon>Bacillota</taxon>
        <taxon>Bacilli</taxon>
        <taxon>Bacillales</taxon>
        <taxon>Bacillaceae</taxon>
        <taxon>Halobacillus</taxon>
    </lineage>
</organism>
<feature type="transmembrane region" description="Helical" evidence="1">
    <location>
        <begin position="161"/>
        <end position="180"/>
    </location>
</feature>
<reference evidence="2 3" key="1">
    <citation type="journal article" date="2004" name="Extremophiles">
        <title>Halobacillus locisalis sp. nov., a halophilic bacterium isolated from a marine solar saltern of the Yellow Sea in Korea.</title>
        <authorList>
            <person name="Yoon J.H."/>
            <person name="Kang K.H."/>
            <person name="Oh T.K."/>
            <person name="Park Y.H."/>
        </authorList>
    </citation>
    <scope>NUCLEOTIDE SEQUENCE [LARGE SCALE GENOMIC DNA]</scope>
    <source>
        <strain evidence="2 3">KCTC 3788</strain>
    </source>
</reference>
<evidence type="ECO:0000313" key="2">
    <source>
        <dbReference type="EMBL" id="MBA2175366.1"/>
    </source>
</evidence>
<feature type="transmembrane region" description="Helical" evidence="1">
    <location>
        <begin position="333"/>
        <end position="351"/>
    </location>
</feature>
<keyword evidence="3" id="KW-1185">Reference proteome</keyword>
<dbReference type="NCBIfam" id="TIGR04370">
    <property type="entry name" value="glyco_rpt_poly"/>
    <property type="match status" value="1"/>
</dbReference>
<comment type="caution">
    <text evidence="2">The sequence shown here is derived from an EMBL/GenBank/DDBJ whole genome shotgun (WGS) entry which is preliminary data.</text>
</comment>
<gene>
    <name evidence="2" type="ORF">H0266_10705</name>
</gene>
<proteinExistence type="predicted"/>
<dbReference type="Proteomes" id="UP000571017">
    <property type="component" value="Unassembled WGS sequence"/>
</dbReference>
<evidence type="ECO:0000256" key="1">
    <source>
        <dbReference type="SAM" id="Phobius"/>
    </source>
</evidence>